<protein>
    <submittedName>
        <fullName evidence="2">Nucleoside-diphosphate-sugar epimerase</fullName>
    </submittedName>
</protein>
<dbReference type="InterPro" id="IPR036291">
    <property type="entry name" value="NAD(P)-bd_dom_sf"/>
</dbReference>
<sequence>MGRSISNSNTVKRHTILGAGGSIGNSLAEELLQHNQIVKLVSRSGFTMSGASSEKADLTSYPATLKAVKNSDVVHLCAGLPYRYEIWEKQWPRIMDYVIEACIKENVQLIFFDNVYMYGRVEGKMTESTPYNPFSKKGEVRAKIALELEEEMHRGNINAIIARSADLYGPHSVETSMLYLMMMKNLKSGKKAQWMGSMTQPHSFTYTIDCAKAMRLLADDSKARNQVWHLPTTNPGLTAEQWVKLIADEYKTDPKLMLIPKWMVKLMGYFDKTISEVYEMLYQQEMDYHFDSTKFNSYFDFTPTSYEQGIRETIQYLDKTGR</sequence>
<dbReference type="Gene3D" id="3.40.50.720">
    <property type="entry name" value="NAD(P)-binding Rossmann-like Domain"/>
    <property type="match status" value="1"/>
</dbReference>
<keyword evidence="3" id="KW-1185">Reference proteome</keyword>
<dbReference type="PANTHER" id="PTHR43245">
    <property type="entry name" value="BIFUNCTIONAL POLYMYXIN RESISTANCE PROTEIN ARNA"/>
    <property type="match status" value="1"/>
</dbReference>
<feature type="domain" description="NAD-dependent epimerase/dehydratase" evidence="1">
    <location>
        <begin position="16"/>
        <end position="222"/>
    </location>
</feature>
<evidence type="ECO:0000259" key="1">
    <source>
        <dbReference type="Pfam" id="PF01370"/>
    </source>
</evidence>
<dbReference type="InterPro" id="IPR001509">
    <property type="entry name" value="Epimerase_deHydtase"/>
</dbReference>
<reference evidence="2 3" key="1">
    <citation type="submission" date="2018-09" db="EMBL/GenBank/DDBJ databases">
        <title>Genomic Encyclopedia of Archaeal and Bacterial Type Strains, Phase II (KMG-II): from individual species to whole genera.</title>
        <authorList>
            <person name="Goeker M."/>
        </authorList>
    </citation>
    <scope>NUCLEOTIDE SEQUENCE [LARGE SCALE GENOMIC DNA]</scope>
    <source>
        <strain evidence="2 3">DSM 27148</strain>
    </source>
</reference>
<dbReference type="EMBL" id="RAPN01000001">
    <property type="protein sequence ID" value="RKD92339.1"/>
    <property type="molecule type" value="Genomic_DNA"/>
</dbReference>
<comment type="caution">
    <text evidence="2">The sequence shown here is derived from an EMBL/GenBank/DDBJ whole genome shotgun (WGS) entry which is preliminary data.</text>
</comment>
<accession>A0A419WA69</accession>
<evidence type="ECO:0000313" key="2">
    <source>
        <dbReference type="EMBL" id="RKD92339.1"/>
    </source>
</evidence>
<proteinExistence type="predicted"/>
<dbReference type="AlphaFoldDB" id="A0A419WA69"/>
<dbReference type="OrthoDB" id="329806at2"/>
<dbReference type="InterPro" id="IPR050177">
    <property type="entry name" value="Lipid_A_modif_metabolic_enz"/>
</dbReference>
<name>A0A419WA69_9BACT</name>
<dbReference type="Proteomes" id="UP000283387">
    <property type="component" value="Unassembled WGS sequence"/>
</dbReference>
<dbReference type="RefSeq" id="WP_120273560.1">
    <property type="nucleotide sequence ID" value="NZ_RAPN01000001.1"/>
</dbReference>
<dbReference type="Pfam" id="PF01370">
    <property type="entry name" value="Epimerase"/>
    <property type="match status" value="1"/>
</dbReference>
<evidence type="ECO:0000313" key="3">
    <source>
        <dbReference type="Proteomes" id="UP000283387"/>
    </source>
</evidence>
<organism evidence="2 3">
    <name type="scientific">Mangrovibacterium diazotrophicum</name>
    <dbReference type="NCBI Taxonomy" id="1261403"/>
    <lineage>
        <taxon>Bacteria</taxon>
        <taxon>Pseudomonadati</taxon>
        <taxon>Bacteroidota</taxon>
        <taxon>Bacteroidia</taxon>
        <taxon>Marinilabiliales</taxon>
        <taxon>Prolixibacteraceae</taxon>
        <taxon>Mangrovibacterium</taxon>
    </lineage>
</organism>
<dbReference type="PANTHER" id="PTHR43245:SF13">
    <property type="entry name" value="UDP-D-APIOSE_UDP-D-XYLOSE SYNTHASE 2"/>
    <property type="match status" value="1"/>
</dbReference>
<gene>
    <name evidence="2" type="ORF">BC643_2710</name>
</gene>
<dbReference type="SUPFAM" id="SSF51735">
    <property type="entry name" value="NAD(P)-binding Rossmann-fold domains"/>
    <property type="match status" value="1"/>
</dbReference>